<dbReference type="AlphaFoldDB" id="A0A1X0NKF8"/>
<proteinExistence type="predicted"/>
<accession>A0A1X0NKF8</accession>
<name>A0A1X0NKF8_9TRYP</name>
<dbReference type="GeneID" id="39989079"/>
<evidence type="ECO:0000313" key="1">
    <source>
        <dbReference type="EMBL" id="ORC85254.1"/>
    </source>
</evidence>
<evidence type="ECO:0000313" key="2">
    <source>
        <dbReference type="Proteomes" id="UP000192257"/>
    </source>
</evidence>
<protein>
    <submittedName>
        <fullName evidence="1">Uncharacterized protein</fullName>
    </submittedName>
</protein>
<dbReference type="Proteomes" id="UP000192257">
    <property type="component" value="Unassembled WGS sequence"/>
</dbReference>
<keyword evidence="2" id="KW-1185">Reference proteome</keyword>
<dbReference type="VEuPathDB" id="TriTrypDB:TM35_000361140"/>
<gene>
    <name evidence="1" type="ORF">TM35_000361140</name>
</gene>
<sequence length="106" mass="12298">MSFFSILQSVIRKVLKKSTVQARKVSSTNHLPYLTAQRQTSTQAFADPVRHNGPTAFVFEFRLEETLRSSYQMDDFFRFENDILMVKMEPSTSMNCEALQTTSRCF</sequence>
<organism evidence="1 2">
    <name type="scientific">Trypanosoma theileri</name>
    <dbReference type="NCBI Taxonomy" id="67003"/>
    <lineage>
        <taxon>Eukaryota</taxon>
        <taxon>Discoba</taxon>
        <taxon>Euglenozoa</taxon>
        <taxon>Kinetoplastea</taxon>
        <taxon>Metakinetoplastina</taxon>
        <taxon>Trypanosomatida</taxon>
        <taxon>Trypanosomatidae</taxon>
        <taxon>Trypanosoma</taxon>
    </lineage>
</organism>
<comment type="caution">
    <text evidence="1">The sequence shown here is derived from an EMBL/GenBank/DDBJ whole genome shotgun (WGS) entry which is preliminary data.</text>
</comment>
<dbReference type="RefSeq" id="XP_028879320.1">
    <property type="nucleotide sequence ID" value="XM_029029299.1"/>
</dbReference>
<dbReference type="EMBL" id="NBCO01000036">
    <property type="protein sequence ID" value="ORC85254.1"/>
    <property type="molecule type" value="Genomic_DNA"/>
</dbReference>
<reference evidence="1 2" key="1">
    <citation type="submission" date="2017-03" db="EMBL/GenBank/DDBJ databases">
        <title>An alternative strategy for trypanosome survival in the mammalian bloodstream revealed through genome and transcriptome analysis of the ubiquitous bovine parasite Trypanosoma (Megatrypanum) theileri.</title>
        <authorList>
            <person name="Kelly S."/>
            <person name="Ivens A."/>
            <person name="Mott A."/>
            <person name="O'Neill E."/>
            <person name="Emms D."/>
            <person name="Macleod O."/>
            <person name="Voorheis P."/>
            <person name="Matthews J."/>
            <person name="Matthews K."/>
            <person name="Carrington M."/>
        </authorList>
    </citation>
    <scope>NUCLEOTIDE SEQUENCE [LARGE SCALE GENOMIC DNA]</scope>
    <source>
        <strain evidence="1">Edinburgh</strain>
    </source>
</reference>